<evidence type="ECO:0000256" key="4">
    <source>
        <dbReference type="ARBA" id="ARBA00022651"/>
    </source>
</evidence>
<protein>
    <recommendedName>
        <fullName evidence="2">feruloyl esterase</fullName>
        <ecNumber evidence="2">3.1.1.73</ecNumber>
    </recommendedName>
</protein>
<evidence type="ECO:0000256" key="6">
    <source>
        <dbReference type="ARBA" id="ARBA00022801"/>
    </source>
</evidence>
<evidence type="ECO:0000313" key="12">
    <source>
        <dbReference type="Proteomes" id="UP000775872"/>
    </source>
</evidence>
<feature type="signal peptide" evidence="10">
    <location>
        <begin position="1"/>
        <end position="18"/>
    </location>
</feature>
<dbReference type="PANTHER" id="PTHR38050:SF2">
    <property type="entry name" value="FERULOYL ESTERASE C-RELATED"/>
    <property type="match status" value="1"/>
</dbReference>
<evidence type="ECO:0000313" key="11">
    <source>
        <dbReference type="EMBL" id="CAH0045535.1"/>
    </source>
</evidence>
<evidence type="ECO:0000256" key="1">
    <source>
        <dbReference type="ARBA" id="ARBA00004613"/>
    </source>
</evidence>
<dbReference type="PANTHER" id="PTHR38050">
    <property type="match status" value="1"/>
</dbReference>
<name>A0A9N9W8P1_9HYPO</name>
<dbReference type="Proteomes" id="UP000775872">
    <property type="component" value="Unassembled WGS sequence"/>
</dbReference>
<reference evidence="11" key="1">
    <citation type="submission" date="2021-10" db="EMBL/GenBank/DDBJ databases">
        <authorList>
            <person name="Piombo E."/>
        </authorList>
    </citation>
    <scope>NUCLEOTIDE SEQUENCE</scope>
</reference>
<dbReference type="GO" id="GO:0030600">
    <property type="term" value="F:feruloyl esterase activity"/>
    <property type="evidence" value="ECO:0007669"/>
    <property type="project" value="UniProtKB-EC"/>
</dbReference>
<dbReference type="InterPro" id="IPR043595">
    <property type="entry name" value="FaeB/C/D"/>
</dbReference>
<keyword evidence="7" id="KW-0119">Carbohydrate metabolism</keyword>
<dbReference type="GO" id="GO:0005576">
    <property type="term" value="C:extracellular region"/>
    <property type="evidence" value="ECO:0007669"/>
    <property type="project" value="UniProtKB-SubCell"/>
</dbReference>
<dbReference type="AlphaFoldDB" id="A0A9N9W8P1"/>
<organism evidence="11 12">
    <name type="scientific">Clonostachys solani</name>
    <dbReference type="NCBI Taxonomy" id="160281"/>
    <lineage>
        <taxon>Eukaryota</taxon>
        <taxon>Fungi</taxon>
        <taxon>Dikarya</taxon>
        <taxon>Ascomycota</taxon>
        <taxon>Pezizomycotina</taxon>
        <taxon>Sordariomycetes</taxon>
        <taxon>Hypocreomycetidae</taxon>
        <taxon>Hypocreales</taxon>
        <taxon>Bionectriaceae</taxon>
        <taxon>Clonostachys</taxon>
    </lineage>
</organism>
<keyword evidence="6" id="KW-0378">Hydrolase</keyword>
<accession>A0A9N9W8P1</accession>
<comment type="catalytic activity">
    <reaction evidence="9">
        <text>feruloyl-polysaccharide + H2O = ferulate + polysaccharide.</text>
        <dbReference type="EC" id="3.1.1.73"/>
    </reaction>
</comment>
<dbReference type="SUPFAM" id="SSF53474">
    <property type="entry name" value="alpha/beta-Hydrolases"/>
    <property type="match status" value="1"/>
</dbReference>
<comment type="subcellular location">
    <subcellularLocation>
        <location evidence="1">Secreted</location>
    </subcellularLocation>
</comment>
<evidence type="ECO:0000256" key="10">
    <source>
        <dbReference type="SAM" id="SignalP"/>
    </source>
</evidence>
<proteinExistence type="predicted"/>
<dbReference type="InterPro" id="IPR029058">
    <property type="entry name" value="AB_hydrolase_fold"/>
</dbReference>
<evidence type="ECO:0000256" key="8">
    <source>
        <dbReference type="ARBA" id="ARBA00023326"/>
    </source>
</evidence>
<keyword evidence="5 10" id="KW-0732">Signal</keyword>
<dbReference type="Gene3D" id="3.40.50.1820">
    <property type="entry name" value="alpha/beta hydrolase"/>
    <property type="match status" value="1"/>
</dbReference>
<keyword evidence="4" id="KW-0858">Xylan degradation</keyword>
<comment type="caution">
    <text evidence="11">The sequence shown here is derived from an EMBL/GenBank/DDBJ whole genome shotgun (WGS) entry which is preliminary data.</text>
</comment>
<keyword evidence="3" id="KW-0964">Secreted</keyword>
<evidence type="ECO:0000256" key="5">
    <source>
        <dbReference type="ARBA" id="ARBA00022729"/>
    </source>
</evidence>
<dbReference type="OrthoDB" id="424610at2759"/>
<dbReference type="GO" id="GO:0045493">
    <property type="term" value="P:xylan catabolic process"/>
    <property type="evidence" value="ECO:0007669"/>
    <property type="project" value="UniProtKB-KW"/>
</dbReference>
<evidence type="ECO:0000256" key="7">
    <source>
        <dbReference type="ARBA" id="ARBA00023277"/>
    </source>
</evidence>
<dbReference type="EMBL" id="CABFOC020000011">
    <property type="protein sequence ID" value="CAH0045535.1"/>
    <property type="molecule type" value="Genomic_DNA"/>
</dbReference>
<feature type="chain" id="PRO_5040268562" description="feruloyl esterase" evidence="10">
    <location>
        <begin position="19"/>
        <end position="381"/>
    </location>
</feature>
<evidence type="ECO:0000256" key="2">
    <source>
        <dbReference type="ARBA" id="ARBA00013091"/>
    </source>
</evidence>
<keyword evidence="12" id="KW-1185">Reference proteome</keyword>
<evidence type="ECO:0000256" key="3">
    <source>
        <dbReference type="ARBA" id="ARBA00022525"/>
    </source>
</evidence>
<sequence>MARLAFLVLSALAALVSAQSASPGCGRALSNGQQPGGFYEASVNNRRYFVSIPLRYSINKPAPLIVSYHAGSRDVQRQVNLDQFTDPNYNTDKIVVYPDGLTKPNCAQHSTCYKHYWSLGLRNFTADDIEFTKSILNAVQDLYCIDKNRIFAAGKSQGAGLVGRLLACEPTLSQTFAAFALVAPLLYTDVQPCVEPYKFPIPCSPGRTDVPILEFHGGRDRAAKYRGDYARRPGECLPSVPWWIKTWVRNNGLDTKGNTMQLAADTPTTSITKYGSGDKEGLVTHVFDSKLGHDWPSKSNNSDNNGRPAKFEATPMILDFFDAHPLRGSPALSAPSIMQTEFDGFFKWRGGLSLNQDTIDGLCSWKDYIGAAVVNFLNFVR</sequence>
<gene>
    <name evidence="11" type="ORF">CSOL1703_00011286</name>
</gene>
<keyword evidence="8" id="KW-0624">Polysaccharide degradation</keyword>
<dbReference type="EC" id="3.1.1.73" evidence="2"/>
<evidence type="ECO:0000256" key="9">
    <source>
        <dbReference type="ARBA" id="ARBA00034075"/>
    </source>
</evidence>